<gene>
    <name evidence="2" type="ORF">QO034_14100</name>
</gene>
<reference evidence="2 3" key="1">
    <citation type="submission" date="2023-05" db="EMBL/GenBank/DDBJ databases">
        <title>Sedimentitalea sp. nov. JM2-8.</title>
        <authorList>
            <person name="Huang J."/>
        </authorList>
    </citation>
    <scope>NUCLEOTIDE SEQUENCE [LARGE SCALE GENOMIC DNA]</scope>
    <source>
        <strain evidence="2 3">JM2-8</strain>
    </source>
</reference>
<sequence>MQTDTRPETPRPVTADTPGPCRRAELLEIAAAAEMPDASALRWMLDRIDLLAEDRRP</sequence>
<keyword evidence="3" id="KW-1185">Reference proteome</keyword>
<evidence type="ECO:0000313" key="2">
    <source>
        <dbReference type="EMBL" id="MDK3074247.1"/>
    </source>
</evidence>
<comment type="caution">
    <text evidence="2">The sequence shown here is derived from an EMBL/GenBank/DDBJ whole genome shotgun (WGS) entry which is preliminary data.</text>
</comment>
<dbReference type="Proteomes" id="UP001227126">
    <property type="component" value="Unassembled WGS sequence"/>
</dbReference>
<accession>A0ABT7FGN8</accession>
<dbReference type="RefSeq" id="WP_284486181.1">
    <property type="nucleotide sequence ID" value="NZ_JASNJE010000017.1"/>
</dbReference>
<evidence type="ECO:0000256" key="1">
    <source>
        <dbReference type="SAM" id="MobiDB-lite"/>
    </source>
</evidence>
<protein>
    <submittedName>
        <fullName evidence="2">Uncharacterized protein</fullName>
    </submittedName>
</protein>
<organism evidence="2 3">
    <name type="scientific">Sedimentitalea xiamensis</name>
    <dbReference type="NCBI Taxonomy" id="3050037"/>
    <lineage>
        <taxon>Bacteria</taxon>
        <taxon>Pseudomonadati</taxon>
        <taxon>Pseudomonadota</taxon>
        <taxon>Alphaproteobacteria</taxon>
        <taxon>Rhodobacterales</taxon>
        <taxon>Paracoccaceae</taxon>
        <taxon>Sedimentitalea</taxon>
    </lineage>
</organism>
<evidence type="ECO:0000313" key="3">
    <source>
        <dbReference type="Proteomes" id="UP001227126"/>
    </source>
</evidence>
<dbReference type="EMBL" id="JASNJE010000017">
    <property type="protein sequence ID" value="MDK3074247.1"/>
    <property type="molecule type" value="Genomic_DNA"/>
</dbReference>
<proteinExistence type="predicted"/>
<feature type="region of interest" description="Disordered" evidence="1">
    <location>
        <begin position="1"/>
        <end position="21"/>
    </location>
</feature>
<name>A0ABT7FGN8_9RHOB</name>